<dbReference type="AlphaFoldDB" id="A0AAV7NGB8"/>
<name>A0AAV7NGB8_PLEWA</name>
<protein>
    <recommendedName>
        <fullName evidence="3">Prolactin receptor</fullName>
    </recommendedName>
</protein>
<organism evidence="1 2">
    <name type="scientific">Pleurodeles waltl</name>
    <name type="common">Iberian ribbed newt</name>
    <dbReference type="NCBI Taxonomy" id="8319"/>
    <lineage>
        <taxon>Eukaryota</taxon>
        <taxon>Metazoa</taxon>
        <taxon>Chordata</taxon>
        <taxon>Craniata</taxon>
        <taxon>Vertebrata</taxon>
        <taxon>Euteleostomi</taxon>
        <taxon>Amphibia</taxon>
        <taxon>Batrachia</taxon>
        <taxon>Caudata</taxon>
        <taxon>Salamandroidea</taxon>
        <taxon>Salamandridae</taxon>
        <taxon>Pleurodelinae</taxon>
        <taxon>Pleurodeles</taxon>
    </lineage>
</organism>
<keyword evidence="2" id="KW-1185">Reference proteome</keyword>
<proteinExistence type="predicted"/>
<sequence length="116" mass="13049">MGKGDTKESTLTFDQKRSHKALDTIPLVQGPNAKQVEPVEEGDHLHEILLEGRWSLETTDFKSNALPVCMDHLNEPLDVQSRSLDMVEHSASHVNDLSITHNEKLLHMESVLEVVE</sequence>
<evidence type="ECO:0000313" key="2">
    <source>
        <dbReference type="Proteomes" id="UP001066276"/>
    </source>
</evidence>
<comment type="caution">
    <text evidence="1">The sequence shown here is derived from an EMBL/GenBank/DDBJ whole genome shotgun (WGS) entry which is preliminary data.</text>
</comment>
<reference evidence="1" key="1">
    <citation type="journal article" date="2022" name="bioRxiv">
        <title>Sequencing and chromosome-scale assembly of the giantPleurodeles waltlgenome.</title>
        <authorList>
            <person name="Brown T."/>
            <person name="Elewa A."/>
            <person name="Iarovenko S."/>
            <person name="Subramanian E."/>
            <person name="Araus A.J."/>
            <person name="Petzold A."/>
            <person name="Susuki M."/>
            <person name="Suzuki K.-i.T."/>
            <person name="Hayashi T."/>
            <person name="Toyoda A."/>
            <person name="Oliveira C."/>
            <person name="Osipova E."/>
            <person name="Leigh N.D."/>
            <person name="Simon A."/>
            <person name="Yun M.H."/>
        </authorList>
    </citation>
    <scope>NUCLEOTIDE SEQUENCE</scope>
    <source>
        <strain evidence="1">20211129_DDA</strain>
        <tissue evidence="1">Liver</tissue>
    </source>
</reference>
<dbReference type="EMBL" id="JANPWB010000012">
    <property type="protein sequence ID" value="KAJ1113612.1"/>
    <property type="molecule type" value="Genomic_DNA"/>
</dbReference>
<evidence type="ECO:0008006" key="3">
    <source>
        <dbReference type="Google" id="ProtNLM"/>
    </source>
</evidence>
<accession>A0AAV7NGB8</accession>
<evidence type="ECO:0000313" key="1">
    <source>
        <dbReference type="EMBL" id="KAJ1113612.1"/>
    </source>
</evidence>
<gene>
    <name evidence="1" type="ORF">NDU88_001854</name>
</gene>
<dbReference type="Proteomes" id="UP001066276">
    <property type="component" value="Chromosome 8"/>
</dbReference>